<name>A0ABU8TNX4_9HYPH</name>
<comment type="caution">
    <text evidence="3">The sequence shown here is derived from an EMBL/GenBank/DDBJ whole genome shotgun (WGS) entry which is preliminary data.</text>
</comment>
<evidence type="ECO:0000259" key="2">
    <source>
        <dbReference type="Pfam" id="PF13480"/>
    </source>
</evidence>
<dbReference type="InterPro" id="IPR038740">
    <property type="entry name" value="BioF2-like_GNAT_dom"/>
</dbReference>
<dbReference type="EMBL" id="JBAKIA010000013">
    <property type="protein sequence ID" value="MEJ8475878.1"/>
    <property type="molecule type" value="Genomic_DNA"/>
</dbReference>
<keyword evidence="3" id="KW-0012">Acyltransferase</keyword>
<protein>
    <submittedName>
        <fullName evidence="3">GNAT family N-acetyltransferase</fullName>
        <ecNumber evidence="3">2.3.1.-</ecNumber>
    </submittedName>
</protein>
<feature type="region of interest" description="Disordered" evidence="1">
    <location>
        <begin position="1"/>
        <end position="29"/>
    </location>
</feature>
<sequence>MSGFQTAPDPQGSARDNVDGDEPTDPNNLETLTLDSDSAENHWNAWHRLALKSLDPNPFFGPEFLVPFLRNMNQTNVSLYVIRSRKTGHWLMAAPMASRKLGLFVPAATSLATEYGPLGVPLLSPQAPAPTIPAFLSLANKATGKPLIAFPYMPLDSHTAQALQAAPGWTARIGSQSHRAAHGNELEGEEQFSRAYSGKRRKELSRLLRRLSAHGEVTFESHIGTDALDQFERFLDLEASGWKGKRGSALLSQNSTACFARDMITGREASNGIRIDALRVAGQPIAMLLIMLEADQAFSWKIAYDQDFSRYSPGAHITLFAFERNLSDPTIISADSLAIPGHPMIEPLWRGRLRYGTLFCAKSVSGRLLQAAAKYDQSLEQDIRKIARKILRRPS</sequence>
<dbReference type="EC" id="2.3.1.-" evidence="3"/>
<keyword evidence="3" id="KW-0808">Transferase</keyword>
<evidence type="ECO:0000256" key="1">
    <source>
        <dbReference type="SAM" id="MobiDB-lite"/>
    </source>
</evidence>
<dbReference type="Pfam" id="PF13480">
    <property type="entry name" value="Acetyltransf_6"/>
    <property type="match status" value="1"/>
</dbReference>
<dbReference type="GO" id="GO:0016746">
    <property type="term" value="F:acyltransferase activity"/>
    <property type="evidence" value="ECO:0007669"/>
    <property type="project" value="UniProtKB-KW"/>
</dbReference>
<evidence type="ECO:0000313" key="4">
    <source>
        <dbReference type="Proteomes" id="UP001385499"/>
    </source>
</evidence>
<evidence type="ECO:0000313" key="3">
    <source>
        <dbReference type="EMBL" id="MEJ8475878.1"/>
    </source>
</evidence>
<dbReference type="InterPro" id="IPR016181">
    <property type="entry name" value="Acyl_CoA_acyltransferase"/>
</dbReference>
<accession>A0ABU8TNX4</accession>
<organism evidence="3 4">
    <name type="scientific">Roseibium algae</name>
    <dbReference type="NCBI Taxonomy" id="3123038"/>
    <lineage>
        <taxon>Bacteria</taxon>
        <taxon>Pseudomonadati</taxon>
        <taxon>Pseudomonadota</taxon>
        <taxon>Alphaproteobacteria</taxon>
        <taxon>Hyphomicrobiales</taxon>
        <taxon>Stappiaceae</taxon>
        <taxon>Roseibium</taxon>
    </lineage>
</organism>
<proteinExistence type="predicted"/>
<dbReference type="SUPFAM" id="SSF55729">
    <property type="entry name" value="Acyl-CoA N-acyltransferases (Nat)"/>
    <property type="match status" value="1"/>
</dbReference>
<dbReference type="Proteomes" id="UP001385499">
    <property type="component" value="Unassembled WGS sequence"/>
</dbReference>
<feature type="domain" description="BioF2-like acetyltransferase" evidence="2">
    <location>
        <begin position="199"/>
        <end position="318"/>
    </location>
</feature>
<reference evidence="3 4" key="1">
    <citation type="submission" date="2024-02" db="EMBL/GenBank/DDBJ databases">
        <title>Roseibium algae sp. nov., isolated from marine alga (Grateloupia sp.), showing potential in myo-inositol conversion.</title>
        <authorList>
            <person name="Wang Y."/>
        </authorList>
    </citation>
    <scope>NUCLEOTIDE SEQUENCE [LARGE SCALE GENOMIC DNA]</scope>
    <source>
        <strain evidence="3 4">H3510</strain>
    </source>
</reference>
<gene>
    <name evidence="3" type="ORF">V6575_17430</name>
</gene>
<keyword evidence="4" id="KW-1185">Reference proteome</keyword>
<dbReference type="RefSeq" id="WP_340276143.1">
    <property type="nucleotide sequence ID" value="NZ_JBAKIA010000013.1"/>
</dbReference>